<evidence type="ECO:0000256" key="3">
    <source>
        <dbReference type="ARBA" id="ARBA00022723"/>
    </source>
</evidence>
<feature type="binding site" evidence="8">
    <location>
        <position position="183"/>
    </location>
    <ligand>
        <name>S-adenosyl-L-methionine</name>
        <dbReference type="ChEBI" id="CHEBI:59789"/>
    </ligand>
</feature>
<dbReference type="InterPro" id="IPR058240">
    <property type="entry name" value="rSAM_sf"/>
</dbReference>
<dbReference type="SUPFAM" id="SSF102114">
    <property type="entry name" value="Radical SAM enzymes"/>
    <property type="match status" value="1"/>
</dbReference>
<dbReference type="Pfam" id="PF04055">
    <property type="entry name" value="Radical_SAM"/>
    <property type="match status" value="1"/>
</dbReference>
<organism evidence="10 11">
    <name type="scientific">Caldinitratiruptor microaerophilus</name>
    <dbReference type="NCBI Taxonomy" id="671077"/>
    <lineage>
        <taxon>Bacteria</taxon>
        <taxon>Bacillati</taxon>
        <taxon>Bacillota</taxon>
        <taxon>Clostridia</taxon>
        <taxon>Eubacteriales</taxon>
        <taxon>Symbiobacteriaceae</taxon>
        <taxon>Caldinitratiruptor</taxon>
    </lineage>
</organism>
<dbReference type="EMBL" id="AP025628">
    <property type="protein sequence ID" value="BDG59128.1"/>
    <property type="molecule type" value="Genomic_DNA"/>
</dbReference>
<dbReference type="KEGG" id="cmic:caldi_02180"/>
<dbReference type="PROSITE" id="PS51918">
    <property type="entry name" value="RADICAL_SAM"/>
    <property type="match status" value="1"/>
</dbReference>
<comment type="function">
    <text evidence="6">Radical SAM enzyme that catalyzes the addition of the adenosyl radical to the double bond of 3-[(1-carboxyvinyl)oxy]benzoate, leading to aminodeoxyfutalosine (AFL), a key intermediate in the formation of menaquinone (MK, vitamin K2) from chorismate.</text>
</comment>
<dbReference type="SFLD" id="SFLDG01064">
    <property type="entry name" value="F420__menaquinone_cofactor_bio"/>
    <property type="match status" value="1"/>
</dbReference>
<evidence type="ECO:0000259" key="9">
    <source>
        <dbReference type="PROSITE" id="PS51918"/>
    </source>
</evidence>
<gene>
    <name evidence="10" type="primary">mqnE_1</name>
    <name evidence="6" type="synonym">mqnE</name>
    <name evidence="10" type="ORF">caldi_02180</name>
</gene>
<dbReference type="GO" id="GO:0051539">
    <property type="term" value="F:4 iron, 4 sulfur cluster binding"/>
    <property type="evidence" value="ECO:0007669"/>
    <property type="project" value="UniProtKB-KW"/>
</dbReference>
<evidence type="ECO:0000256" key="5">
    <source>
        <dbReference type="ARBA" id="ARBA00023014"/>
    </source>
</evidence>
<dbReference type="RefSeq" id="WP_264843243.1">
    <property type="nucleotide sequence ID" value="NZ_AP025628.1"/>
</dbReference>
<dbReference type="NCBIfam" id="TIGR03700">
    <property type="entry name" value="mena_SCO4494"/>
    <property type="match status" value="1"/>
</dbReference>
<dbReference type="GO" id="GO:0005506">
    <property type="term" value="F:iron ion binding"/>
    <property type="evidence" value="ECO:0007669"/>
    <property type="project" value="UniProtKB-UniRule"/>
</dbReference>
<dbReference type="InterPro" id="IPR007197">
    <property type="entry name" value="rSAM"/>
</dbReference>
<dbReference type="InterPro" id="IPR013785">
    <property type="entry name" value="Aldolase_TIM"/>
</dbReference>
<dbReference type="InterPro" id="IPR034405">
    <property type="entry name" value="F420"/>
</dbReference>
<dbReference type="Gene3D" id="3.20.20.70">
    <property type="entry name" value="Aldolase class I"/>
    <property type="match status" value="1"/>
</dbReference>
<feature type="binding site" evidence="8">
    <location>
        <position position="77"/>
    </location>
    <ligand>
        <name>S-adenosyl-L-methionine</name>
        <dbReference type="ChEBI" id="CHEBI:59789"/>
    </ligand>
</feature>
<dbReference type="SFLD" id="SFLDF00343">
    <property type="entry name" value="aminofutalosine_synthase_(mqnE"/>
    <property type="match status" value="1"/>
</dbReference>
<evidence type="ECO:0000313" key="10">
    <source>
        <dbReference type="EMBL" id="BDG59128.1"/>
    </source>
</evidence>
<keyword evidence="3 6" id="KW-0479">Metal-binding</keyword>
<feature type="binding site" evidence="6 7">
    <location>
        <position position="71"/>
    </location>
    <ligand>
        <name>[4Fe-4S] cluster</name>
        <dbReference type="ChEBI" id="CHEBI:49883"/>
        <note>4Fe-4S-S-AdoMet</note>
    </ligand>
</feature>
<dbReference type="InterPro" id="IPR045567">
    <property type="entry name" value="CofH/MnqC-like_C"/>
</dbReference>
<dbReference type="InterPro" id="IPR020050">
    <property type="entry name" value="FO_synthase_su2"/>
</dbReference>
<keyword evidence="6" id="KW-0474">Menaquinone biosynthesis</keyword>
<keyword evidence="11" id="KW-1185">Reference proteome</keyword>
<evidence type="ECO:0000256" key="7">
    <source>
        <dbReference type="PIRSR" id="PIRSR004762-1"/>
    </source>
</evidence>
<keyword evidence="1 6" id="KW-0004">4Fe-4S</keyword>
<dbReference type="NCBIfam" id="TIGR00423">
    <property type="entry name" value="CofH family radical SAM protein"/>
    <property type="match status" value="1"/>
</dbReference>
<keyword evidence="2 6" id="KW-0949">S-adenosyl-L-methionine</keyword>
<keyword evidence="4 6" id="KW-0408">Iron</keyword>
<comment type="pathway">
    <text evidence="6">Quinol/quinone metabolism; menaquinone biosynthesis.</text>
</comment>
<dbReference type="SFLD" id="SFLDS00029">
    <property type="entry name" value="Radical_SAM"/>
    <property type="match status" value="1"/>
</dbReference>
<evidence type="ECO:0000256" key="4">
    <source>
        <dbReference type="ARBA" id="ARBA00023004"/>
    </source>
</evidence>
<dbReference type="GO" id="GO:0044689">
    <property type="term" value="F:7,8-didemethyl-8-hydroxy-5-deazariboflavin synthase activity"/>
    <property type="evidence" value="ECO:0007669"/>
    <property type="project" value="TreeGrafter"/>
</dbReference>
<dbReference type="PIRSF" id="PIRSF004762">
    <property type="entry name" value="CHP00423"/>
    <property type="match status" value="1"/>
</dbReference>
<feature type="binding site" evidence="6 7">
    <location>
        <position position="78"/>
    </location>
    <ligand>
        <name>[4Fe-4S] cluster</name>
        <dbReference type="ChEBI" id="CHEBI:49883"/>
        <note>4Fe-4S-S-AdoMet</note>
    </ligand>
</feature>
<protein>
    <recommendedName>
        <fullName evidence="6">Aminodeoxyfutalosine synthase</fullName>
        <shortName evidence="6">AFL synthase</shortName>
        <shortName evidence="6">Aminofutalosine synthase</shortName>
        <ecNumber evidence="6">2.5.1.120</ecNumber>
    </recommendedName>
    <alternativeName>
        <fullName evidence="6">Menaquinone biosynthetic enzyme MqnE</fullName>
    </alternativeName>
</protein>
<dbReference type="EC" id="2.5.1.120" evidence="6"/>
<dbReference type="Pfam" id="PF19288">
    <property type="entry name" value="CofH_C"/>
    <property type="match status" value="1"/>
</dbReference>
<dbReference type="GO" id="GO:0102573">
    <property type="term" value="F:aminodeoxyfutalosine synthase activity"/>
    <property type="evidence" value="ECO:0007669"/>
    <property type="project" value="UniProtKB-EC"/>
</dbReference>
<name>A0AA35CIT0_9FIRM</name>
<dbReference type="CDD" id="cd01335">
    <property type="entry name" value="Radical_SAM"/>
    <property type="match status" value="1"/>
</dbReference>
<evidence type="ECO:0000256" key="1">
    <source>
        <dbReference type="ARBA" id="ARBA00022485"/>
    </source>
</evidence>
<dbReference type="SFLD" id="SFLDG01389">
    <property type="entry name" value="menaquinone_synthsis_involved"/>
    <property type="match status" value="1"/>
</dbReference>
<evidence type="ECO:0000256" key="6">
    <source>
        <dbReference type="HAMAP-Rule" id="MF_00993"/>
    </source>
</evidence>
<keyword evidence="6" id="KW-0808">Transferase</keyword>
<evidence type="ECO:0000256" key="8">
    <source>
        <dbReference type="PIRSR" id="PIRSR004762-2"/>
    </source>
</evidence>
<dbReference type="PANTHER" id="PTHR43076:SF7">
    <property type="entry name" value="AMINODEOXYFUTALOSINE SYNTHASE"/>
    <property type="match status" value="1"/>
</dbReference>
<dbReference type="InterPro" id="IPR022432">
    <property type="entry name" value="MqnE"/>
</dbReference>
<comment type="cofactor">
    <cofactor evidence="6 7">
        <name>[4Fe-4S] cluster</name>
        <dbReference type="ChEBI" id="CHEBI:49883"/>
    </cofactor>
    <text evidence="6 7">Binds 1 [4Fe-4S] cluster. The cluster is coordinated with 3 cysteines and an exchangeable S-adenosyl-L-methionine.</text>
</comment>
<comment type="catalytic activity">
    <reaction evidence="6">
        <text>3-[(1-carboxyvinyl)-oxy]benzoate + S-adenosyl-L-methionine + H2O = 6-amino-6-deoxyfutalosine + hydrogencarbonate + L-methionine + H(+)</text>
        <dbReference type="Rhea" id="RHEA:33075"/>
        <dbReference type="ChEBI" id="CHEBI:15377"/>
        <dbReference type="ChEBI" id="CHEBI:15378"/>
        <dbReference type="ChEBI" id="CHEBI:17544"/>
        <dbReference type="ChEBI" id="CHEBI:57844"/>
        <dbReference type="ChEBI" id="CHEBI:59789"/>
        <dbReference type="ChEBI" id="CHEBI:64286"/>
        <dbReference type="ChEBI" id="CHEBI:76981"/>
        <dbReference type="EC" id="2.5.1.120"/>
    </reaction>
</comment>
<feature type="domain" description="Radical SAM core" evidence="9">
    <location>
        <begin position="57"/>
        <end position="299"/>
    </location>
</feature>
<accession>A0AA35CIT0</accession>
<dbReference type="PANTHER" id="PTHR43076">
    <property type="entry name" value="FO SYNTHASE (COFH)"/>
    <property type="match status" value="1"/>
</dbReference>
<keyword evidence="5 6" id="KW-0411">Iron-sulfur</keyword>
<dbReference type="Proteomes" id="UP001163687">
    <property type="component" value="Chromosome"/>
</dbReference>
<evidence type="ECO:0000313" key="11">
    <source>
        <dbReference type="Proteomes" id="UP001163687"/>
    </source>
</evidence>
<dbReference type="AlphaFoldDB" id="A0AA35CIT0"/>
<feature type="binding site" evidence="6 7">
    <location>
        <position position="75"/>
    </location>
    <ligand>
        <name>[4Fe-4S] cluster</name>
        <dbReference type="ChEBI" id="CHEBI:49883"/>
        <note>4Fe-4S-S-AdoMet</note>
    </ligand>
</feature>
<reference evidence="10" key="1">
    <citation type="submission" date="2022-03" db="EMBL/GenBank/DDBJ databases">
        <title>Complete genome sequence of Caldinitratiruptor microaerophilus.</title>
        <authorList>
            <person name="Mukaiyama R."/>
            <person name="Nishiyama T."/>
            <person name="Ueda K."/>
        </authorList>
    </citation>
    <scope>NUCLEOTIDE SEQUENCE</scope>
    <source>
        <strain evidence="10">JCM 16183</strain>
    </source>
</reference>
<sequence length="382" mass="42556">MLKAYVERSELADIAARVEAGERLTREDGYRLARTKDILALGYLADLARRRQVGDVAYFINNYHINHTNICYAGCKFCAFARRRDEEGAYTLTIDQVEAEAEKARALGATEVHVIGGLNPHVPYEYYREVVRAIRRVHPGALVQAYDAVEIDFLARLARKSPRAVLEDLVADGLSALPGGGGEIFAERVHKALYPGKIGGPRYLEIHRIAHSMGLRSNCSILYGHIETPEERVDHMLALRDLQDETGGFLAFISFPYHPANTPLTKELLARGERVPPATTGIDDLRHLALARLLLDNIPHIRVFWMAVGMKMAQASLAWGVDDLDGTVRKERIIHDAGADTAQEADVGEMVHLIRQAGRIPVERDTLYRHLREYGPVPAGEA</sequence>
<evidence type="ECO:0000256" key="2">
    <source>
        <dbReference type="ARBA" id="ARBA00022691"/>
    </source>
</evidence>
<dbReference type="GO" id="GO:0009234">
    <property type="term" value="P:menaquinone biosynthetic process"/>
    <property type="evidence" value="ECO:0007669"/>
    <property type="project" value="UniProtKB-UniRule"/>
</dbReference>
<comment type="similarity">
    <text evidence="6">Belongs to the radical SAM superfamily. MqnE family.</text>
</comment>
<dbReference type="HAMAP" id="MF_00993">
    <property type="entry name" value="MqnE"/>
    <property type="match status" value="1"/>
</dbReference>
<proteinExistence type="inferred from homology"/>